<dbReference type="SUPFAM" id="SSF52540">
    <property type="entry name" value="P-loop containing nucleoside triphosphate hydrolases"/>
    <property type="match status" value="1"/>
</dbReference>
<dbReference type="EMBL" id="MG702358">
    <property type="protein sequence ID" value="AVV26982.1"/>
    <property type="molecule type" value="mRNA"/>
</dbReference>
<dbReference type="GO" id="GO:0005525">
    <property type="term" value="F:GTP binding"/>
    <property type="evidence" value="ECO:0007669"/>
    <property type="project" value="UniProtKB-KW"/>
</dbReference>
<dbReference type="AlphaFoldDB" id="A0A2R4IKV8"/>
<keyword evidence="2" id="KW-0342">GTP-binding</keyword>
<dbReference type="Pfam" id="PF00071">
    <property type="entry name" value="Ras"/>
    <property type="match status" value="1"/>
</dbReference>
<dbReference type="InterPro" id="IPR020849">
    <property type="entry name" value="Small_GTPase_Ras-type"/>
</dbReference>
<dbReference type="PRINTS" id="PR00449">
    <property type="entry name" value="RASTRNSFRMNG"/>
</dbReference>
<evidence type="ECO:0000256" key="2">
    <source>
        <dbReference type="ARBA" id="ARBA00023134"/>
    </source>
</evidence>
<dbReference type="NCBIfam" id="TIGR00231">
    <property type="entry name" value="small_GTP"/>
    <property type="match status" value="1"/>
</dbReference>
<name>A0A2R4IKV8_9EUGL</name>
<dbReference type="Gene3D" id="3.40.50.300">
    <property type="entry name" value="P-loop containing nucleotide triphosphate hydrolases"/>
    <property type="match status" value="1"/>
</dbReference>
<evidence type="ECO:0000313" key="3">
    <source>
        <dbReference type="EMBL" id="AVV26982.1"/>
    </source>
</evidence>
<dbReference type="PROSITE" id="PS51419">
    <property type="entry name" value="RAB"/>
    <property type="match status" value="1"/>
</dbReference>
<evidence type="ECO:0000256" key="1">
    <source>
        <dbReference type="ARBA" id="ARBA00022741"/>
    </source>
</evidence>
<dbReference type="GO" id="GO:0016020">
    <property type="term" value="C:membrane"/>
    <property type="evidence" value="ECO:0007669"/>
    <property type="project" value="InterPro"/>
</dbReference>
<accession>A0A2R4IKV8</accession>
<dbReference type="GO" id="GO:0007165">
    <property type="term" value="P:signal transduction"/>
    <property type="evidence" value="ECO:0007669"/>
    <property type="project" value="InterPro"/>
</dbReference>
<reference evidence="3" key="1">
    <citation type="journal article" date="2018" name="Sci. Rep.">
        <title>Extensive molecular tinkering in the evolution of the membrane attachment mode of the Rheb GTPase.</title>
        <authorList>
            <person name="Zahonova K."/>
            <person name="Petrzelkova R."/>
            <person name="Valach M."/>
            <person name="Yazaki E."/>
            <person name="Tikhonenkov D.V."/>
            <person name="Butenko A."/>
            <person name="Janouskovec J."/>
            <person name="Hrda S."/>
            <person name="Klimes V."/>
            <person name="Burger G."/>
            <person name="Inagaki Y."/>
            <person name="Keeling P.J."/>
            <person name="Hampl V."/>
            <person name="Flegontov P."/>
            <person name="Yurchenko V."/>
            <person name="Elias M."/>
        </authorList>
    </citation>
    <scope>NUCLEOTIDE SEQUENCE</scope>
</reference>
<organism evidence="3">
    <name type="scientific">Entosiphon sulcatum</name>
    <dbReference type="NCBI Taxonomy" id="101493"/>
    <lineage>
        <taxon>Eukaryota</taxon>
        <taxon>Discoba</taxon>
        <taxon>Euglenozoa</taxon>
        <taxon>Euglenida</taxon>
        <taxon>Spirocuta</taxon>
        <taxon>Heteronematina</taxon>
        <taxon>Heteronematales</taxon>
        <taxon>Peranemataceae</taxon>
        <taxon>Entosiphon</taxon>
    </lineage>
</organism>
<dbReference type="SMART" id="SM00174">
    <property type="entry name" value="RHO"/>
    <property type="match status" value="1"/>
</dbReference>
<dbReference type="GO" id="GO:0003924">
    <property type="term" value="F:GTPase activity"/>
    <property type="evidence" value="ECO:0007669"/>
    <property type="project" value="InterPro"/>
</dbReference>
<dbReference type="SMART" id="SM00173">
    <property type="entry name" value="RAS"/>
    <property type="match status" value="1"/>
</dbReference>
<sequence length="209" mass="23703">MGCCFSHEDKPEKTPIIDTRPADSQQCVRQRKVVLLGYAAVGKTAISQQFVEEKFPVTYYSTVDQTLVKRLKVRGEEFHLSVLDTAAQDECSLFQPQYSIGTQGYILVYSIAERRSFEICKTVYDRLHCEVVDAAVVLVGNKIDLEKQRQVPTEEAQALAQSWGCPFVEVSAKKKDSVNRIFTMLVDEILTREEGSARVRGSWFNKTPR</sequence>
<keyword evidence="1" id="KW-0547">Nucleotide-binding</keyword>
<proteinExistence type="evidence at transcript level"/>
<dbReference type="PANTHER" id="PTHR24070">
    <property type="entry name" value="RAS, DI-RAS, AND RHEB FAMILY MEMBERS OF SMALL GTPASE SUPERFAMILY"/>
    <property type="match status" value="1"/>
</dbReference>
<protein>
    <submittedName>
        <fullName evidence="3">GTP-binding protein Rheb isoform 2</fullName>
    </submittedName>
</protein>
<dbReference type="FunFam" id="3.40.50.300:FF:001447">
    <property type="entry name" value="Ras-related protein Rab-1B"/>
    <property type="match status" value="1"/>
</dbReference>
<dbReference type="PROSITE" id="PS51421">
    <property type="entry name" value="RAS"/>
    <property type="match status" value="1"/>
</dbReference>
<dbReference type="InterPro" id="IPR027417">
    <property type="entry name" value="P-loop_NTPase"/>
</dbReference>
<dbReference type="InterPro" id="IPR005225">
    <property type="entry name" value="Small_GTP-bd"/>
</dbReference>
<dbReference type="InterPro" id="IPR001806">
    <property type="entry name" value="Small_GTPase"/>
</dbReference>
<gene>
    <name evidence="3" type="primary">RHEB</name>
</gene>
<dbReference type="SMART" id="SM00175">
    <property type="entry name" value="RAB"/>
    <property type="match status" value="1"/>
</dbReference>